<gene>
    <name evidence="2" type="ORF">PMEA_00000087</name>
</gene>
<evidence type="ECO:0000313" key="2">
    <source>
        <dbReference type="EMBL" id="CAH3031386.1"/>
    </source>
</evidence>
<protein>
    <submittedName>
        <fullName evidence="2">Uncharacterized protein</fullName>
    </submittedName>
</protein>
<dbReference type="Proteomes" id="UP001159428">
    <property type="component" value="Unassembled WGS sequence"/>
</dbReference>
<evidence type="ECO:0000256" key="1">
    <source>
        <dbReference type="SAM" id="MobiDB-lite"/>
    </source>
</evidence>
<dbReference type="AlphaFoldDB" id="A0AAU9VK66"/>
<dbReference type="EMBL" id="CALNXJ010000001">
    <property type="protein sequence ID" value="CAH3031386.1"/>
    <property type="molecule type" value="Genomic_DNA"/>
</dbReference>
<accession>A0AAU9VK66</accession>
<organism evidence="2 3">
    <name type="scientific">Pocillopora meandrina</name>
    <dbReference type="NCBI Taxonomy" id="46732"/>
    <lineage>
        <taxon>Eukaryota</taxon>
        <taxon>Metazoa</taxon>
        <taxon>Cnidaria</taxon>
        <taxon>Anthozoa</taxon>
        <taxon>Hexacorallia</taxon>
        <taxon>Scleractinia</taxon>
        <taxon>Astrocoeniina</taxon>
        <taxon>Pocilloporidae</taxon>
        <taxon>Pocillopora</taxon>
    </lineage>
</organism>
<proteinExistence type="predicted"/>
<feature type="region of interest" description="Disordered" evidence="1">
    <location>
        <begin position="556"/>
        <end position="620"/>
    </location>
</feature>
<sequence>MAEIPLLLLMLCTLWKEKRHEGLPKSRADIFIQFIQTMLDHKGEIQLPMPFQKMTSTEAREDLSNLGKVAFKALLQDRLYVRCSKLPGNISRSFEKLREVGLFQIVNLTSLNPEKGAYFIHKSVQEFLAAWHIKEEVLSMKGESAPSLSKVESFEKIVKMNEVLKFACELSTEAAYVVFRHVACVGREESFRTEPLSQHEELCGDLISHSYFCCSAEKRRDLCSVFPSYTGGYLFLDSNKLNITAKEHLLKSGMTPNVISFTCIGKSSEKSYQNLITVAEDTDAVFFSRSGEKKAADLLKKFPRRPVSEFFFRRERKIIVHVLELWKEENVGTFPTEMLRELISLTEESTRVKRVGDPLNEQDNETTPRLTQNTFSITGPTPYSLSCLVEISIYHIERQEMKMLADFLPLFTDLQRIVITGKPFETIDALLTETLVSRIIFSDGLRQLDLSNINLTAKPAAAIARSLHQAPGLRLLHLSENPLGEGVSVLTQHLSRVPHLSGLYLMNVKMTKQQVNDLSAAVRQSNINLLQTPYHDLEGNVKPEEEWPTDEYWSGYWSESEEESDPGSVPDSGDEEEPGSVTTSGDEEDPGSITDSSDKEDPGLVTDSGDEEEPGSYLEM</sequence>
<dbReference type="Gene3D" id="3.80.10.10">
    <property type="entry name" value="Ribonuclease Inhibitor"/>
    <property type="match status" value="1"/>
</dbReference>
<dbReference type="PANTHER" id="PTHR46312:SF2">
    <property type="entry name" value="NUCLEOTIDE-BINDING OLIGOMERIZATION DOMAIN-CONTAINING PROTEIN 2-LIKE"/>
    <property type="match status" value="1"/>
</dbReference>
<evidence type="ECO:0000313" key="3">
    <source>
        <dbReference type="Proteomes" id="UP001159428"/>
    </source>
</evidence>
<keyword evidence="3" id="KW-1185">Reference proteome</keyword>
<name>A0AAU9VK66_9CNID</name>
<dbReference type="InterPro" id="IPR032675">
    <property type="entry name" value="LRR_dom_sf"/>
</dbReference>
<reference evidence="2 3" key="1">
    <citation type="submission" date="2022-05" db="EMBL/GenBank/DDBJ databases">
        <authorList>
            <consortium name="Genoscope - CEA"/>
            <person name="William W."/>
        </authorList>
    </citation>
    <scope>NUCLEOTIDE SEQUENCE [LARGE SCALE GENOMIC DNA]</scope>
</reference>
<comment type="caution">
    <text evidence="2">The sequence shown here is derived from an EMBL/GenBank/DDBJ whole genome shotgun (WGS) entry which is preliminary data.</text>
</comment>
<dbReference type="SUPFAM" id="SSF52047">
    <property type="entry name" value="RNI-like"/>
    <property type="match status" value="1"/>
</dbReference>
<dbReference type="PANTHER" id="PTHR46312">
    <property type="entry name" value="NACHT DOMAIN-CONTAINING PROTEIN"/>
    <property type="match status" value="1"/>
</dbReference>